<sequence>MKAAVDLHIHTALSPCAEDDMTPNNIAGMAWLKGLDIIAVTDHNASMNCAAVSMCAKERGILVIPGMEVETREEVHLVCLFPSVESALKMQELVHAALPDIDNREDVFGRQLIMDRDDGIAGCFQKLLITAADLSVDDVFEKVDLLGGTVIPAHVDRESYSILSNLGIIPDYLGIKTLEISNECDLQVFLNRHSHLREHNFIKSSDAHRLGDILERSSFLELEEISAPCLIETLKKRRL</sequence>
<dbReference type="CDD" id="cd07432">
    <property type="entry name" value="PHP_HisPPase"/>
    <property type="match status" value="1"/>
</dbReference>
<dbReference type="GO" id="GO:0004534">
    <property type="term" value="F:5'-3' RNA exonuclease activity"/>
    <property type="evidence" value="ECO:0007669"/>
    <property type="project" value="TreeGrafter"/>
</dbReference>
<accession>A0A2K2FRQ5</accession>
<dbReference type="InterPro" id="IPR004013">
    <property type="entry name" value="PHP_dom"/>
</dbReference>
<dbReference type="AlphaFoldDB" id="A0A2K2FRQ5"/>
<dbReference type="PANTHER" id="PTHR42924">
    <property type="entry name" value="EXONUCLEASE"/>
    <property type="match status" value="1"/>
</dbReference>
<dbReference type="InterPro" id="IPR003141">
    <property type="entry name" value="Pol/His_phosphatase_N"/>
</dbReference>
<comment type="caution">
    <text evidence="2">The sequence shown here is derived from an EMBL/GenBank/DDBJ whole genome shotgun (WGS) entry which is preliminary data.</text>
</comment>
<evidence type="ECO:0000313" key="3">
    <source>
        <dbReference type="Proteomes" id="UP000236151"/>
    </source>
</evidence>
<dbReference type="RefSeq" id="WP_103079678.1">
    <property type="nucleotide sequence ID" value="NZ_CP021850.1"/>
</dbReference>
<dbReference type="PANTHER" id="PTHR42924:SF3">
    <property type="entry name" value="POLYMERASE_HISTIDINOL PHOSPHATASE N-TERMINAL DOMAIN-CONTAINING PROTEIN"/>
    <property type="match status" value="1"/>
</dbReference>
<evidence type="ECO:0000259" key="1">
    <source>
        <dbReference type="SMART" id="SM00481"/>
    </source>
</evidence>
<feature type="domain" description="Polymerase/histidinol phosphatase N-terminal" evidence="1">
    <location>
        <begin position="5"/>
        <end position="73"/>
    </location>
</feature>
<dbReference type="SMART" id="SM00481">
    <property type="entry name" value="POLIIIAc"/>
    <property type="match status" value="1"/>
</dbReference>
<dbReference type="EMBL" id="NIOJ01000001">
    <property type="protein sequence ID" value="PNU01450.1"/>
    <property type="molecule type" value="Genomic_DNA"/>
</dbReference>
<gene>
    <name evidence="2" type="ORF">CDQ84_00090</name>
</gene>
<dbReference type="Proteomes" id="UP000236151">
    <property type="component" value="Unassembled WGS sequence"/>
</dbReference>
<organism evidence="2 3">
    <name type="scientific">Clostridium thermosuccinogenes</name>
    <dbReference type="NCBI Taxonomy" id="84032"/>
    <lineage>
        <taxon>Bacteria</taxon>
        <taxon>Bacillati</taxon>
        <taxon>Bacillota</taxon>
        <taxon>Clostridia</taxon>
        <taxon>Eubacteriales</taxon>
        <taxon>Clostridiaceae</taxon>
        <taxon>Clostridium</taxon>
    </lineage>
</organism>
<dbReference type="Gene3D" id="3.20.20.140">
    <property type="entry name" value="Metal-dependent hydrolases"/>
    <property type="match status" value="1"/>
</dbReference>
<dbReference type="GO" id="GO:0035312">
    <property type="term" value="F:5'-3' DNA exonuclease activity"/>
    <property type="evidence" value="ECO:0007669"/>
    <property type="project" value="TreeGrafter"/>
</dbReference>
<protein>
    <submittedName>
        <fullName evidence="2">Phosphoesterase</fullName>
    </submittedName>
</protein>
<dbReference type="SUPFAM" id="SSF89550">
    <property type="entry name" value="PHP domain-like"/>
    <property type="match status" value="1"/>
</dbReference>
<dbReference type="InterPro" id="IPR016195">
    <property type="entry name" value="Pol/histidinol_Pase-like"/>
</dbReference>
<evidence type="ECO:0000313" key="2">
    <source>
        <dbReference type="EMBL" id="PNU01450.1"/>
    </source>
</evidence>
<reference evidence="2 3" key="1">
    <citation type="submission" date="2017-06" db="EMBL/GenBank/DDBJ databases">
        <title>Investigating the central metabolism of Clostridium thermosuccinogenes.</title>
        <authorList>
            <person name="Koendjbiharie J.G."/>
            <person name="van Kranenburg R."/>
        </authorList>
    </citation>
    <scope>NUCLEOTIDE SEQUENCE [LARGE SCALE GENOMIC DNA]</scope>
    <source>
        <strain evidence="2 3">DSM 5806</strain>
    </source>
</reference>
<dbReference type="KEGG" id="cthd:CDO33_16080"/>
<proteinExistence type="predicted"/>
<keyword evidence="3" id="KW-1185">Reference proteome</keyword>
<dbReference type="OrthoDB" id="9791620at2"/>
<dbReference type="Pfam" id="PF02811">
    <property type="entry name" value="PHP"/>
    <property type="match status" value="1"/>
</dbReference>
<dbReference type="InterPro" id="IPR052018">
    <property type="entry name" value="PHP_domain"/>
</dbReference>
<name>A0A2K2FRQ5_9CLOT</name>